<dbReference type="OrthoDB" id="3993201at2759"/>
<gene>
    <name evidence="2" type="ORF">P168DRAFT_320761</name>
</gene>
<evidence type="ECO:0000259" key="1">
    <source>
        <dbReference type="PROSITE" id="PS50800"/>
    </source>
</evidence>
<keyword evidence="3" id="KW-1185">Reference proteome</keyword>
<feature type="domain" description="SAP" evidence="1">
    <location>
        <begin position="48"/>
        <end position="82"/>
    </location>
</feature>
<dbReference type="RefSeq" id="XP_024690799.1">
    <property type="nucleotide sequence ID" value="XM_024840389.1"/>
</dbReference>
<name>A0A2I1CX50_ASPC2</name>
<proteinExistence type="predicted"/>
<dbReference type="InterPro" id="IPR036361">
    <property type="entry name" value="SAP_dom_sf"/>
</dbReference>
<comment type="caution">
    <text evidence="2">The sequence shown here is derived from an EMBL/GenBank/DDBJ whole genome shotgun (WGS) entry which is preliminary data.</text>
</comment>
<dbReference type="EMBL" id="MSFM01000010">
    <property type="protein sequence ID" value="PKY02205.1"/>
    <property type="molecule type" value="Genomic_DNA"/>
</dbReference>
<dbReference type="Gene3D" id="1.10.720.30">
    <property type="entry name" value="SAP domain"/>
    <property type="match status" value="1"/>
</dbReference>
<organism evidence="2 3">
    <name type="scientific">Aspergillus campestris (strain IBT 28561)</name>
    <dbReference type="NCBI Taxonomy" id="1392248"/>
    <lineage>
        <taxon>Eukaryota</taxon>
        <taxon>Fungi</taxon>
        <taxon>Dikarya</taxon>
        <taxon>Ascomycota</taxon>
        <taxon>Pezizomycotina</taxon>
        <taxon>Eurotiomycetes</taxon>
        <taxon>Eurotiomycetidae</taxon>
        <taxon>Eurotiales</taxon>
        <taxon>Aspergillaceae</taxon>
        <taxon>Aspergillus</taxon>
        <taxon>Aspergillus subgen. Circumdati</taxon>
    </lineage>
</organism>
<dbReference type="Pfam" id="PF02037">
    <property type="entry name" value="SAP"/>
    <property type="match status" value="1"/>
</dbReference>
<sequence length="254" mass="27345">MAAIRSTSLRALRVLSQHPTTPCTRRGLHITGATSAPPASVGDKASLYSARSLSDLKGECQTRKLGAHGTQAELVERLSNHDFLQSRAFSIAMRRINGTAAETNSGRQFNTSRSQKAVGDSSTVDFAYMPSMSEMETTAARPDLRIPIFPDLYARPQATLAEQPSGSSAPMRPHVYTVSGAGADIAVSPMTEVVDNLAVDIDPFSLTETVGKSRFEEELQKQQNGSSTGGVVQELWHGFLDDLLGPKAQPSQRQ</sequence>
<dbReference type="AlphaFoldDB" id="A0A2I1CX50"/>
<dbReference type="VEuPathDB" id="FungiDB:P168DRAFT_320761"/>
<reference evidence="2" key="1">
    <citation type="submission" date="2016-12" db="EMBL/GenBank/DDBJ databases">
        <title>The genomes of Aspergillus section Nigri reveals drivers in fungal speciation.</title>
        <authorList>
            <consortium name="DOE Joint Genome Institute"/>
            <person name="Vesth T.C."/>
            <person name="Nybo J."/>
            <person name="Theobald S."/>
            <person name="Brandl J."/>
            <person name="Frisvad J.C."/>
            <person name="Nielsen K.F."/>
            <person name="Lyhne E.K."/>
            <person name="Kogle M.E."/>
            <person name="Kuo A."/>
            <person name="Riley R."/>
            <person name="Clum A."/>
            <person name="Nolan M."/>
            <person name="Lipzen A."/>
            <person name="Salamov A."/>
            <person name="Henrissat B."/>
            <person name="Wiebenga A."/>
            <person name="De vries R.P."/>
            <person name="Grigoriev I.V."/>
            <person name="Mortensen U.H."/>
            <person name="Andersen M.R."/>
            <person name="Baker S.E."/>
        </authorList>
    </citation>
    <scope>NUCLEOTIDE SEQUENCE</scope>
    <source>
        <strain evidence="2">IBT 28561</strain>
    </source>
</reference>
<dbReference type="InterPro" id="IPR003034">
    <property type="entry name" value="SAP_dom"/>
</dbReference>
<dbReference type="Proteomes" id="UP000234254">
    <property type="component" value="Unassembled WGS sequence"/>
</dbReference>
<dbReference type="SUPFAM" id="SSF68906">
    <property type="entry name" value="SAP domain"/>
    <property type="match status" value="1"/>
</dbReference>
<evidence type="ECO:0000313" key="3">
    <source>
        <dbReference type="Proteomes" id="UP000234254"/>
    </source>
</evidence>
<accession>A0A2I1CX50</accession>
<protein>
    <recommendedName>
        <fullName evidence="1">SAP domain-containing protein</fullName>
    </recommendedName>
</protein>
<evidence type="ECO:0000313" key="2">
    <source>
        <dbReference type="EMBL" id="PKY02205.1"/>
    </source>
</evidence>
<dbReference type="PROSITE" id="PS50800">
    <property type="entry name" value="SAP"/>
    <property type="match status" value="1"/>
</dbReference>
<dbReference type="GeneID" id="36547913"/>